<dbReference type="PANTHER" id="PTHR21490">
    <property type="entry name" value="ENKURIN-RELATED"/>
    <property type="match status" value="1"/>
</dbReference>
<keyword evidence="4" id="KW-0206">Cytoskeleton</keyword>
<dbReference type="InterPro" id="IPR027012">
    <property type="entry name" value="Enkurin_dom"/>
</dbReference>
<feature type="domain" description="Enkurin" evidence="7">
    <location>
        <begin position="207"/>
        <end position="299"/>
    </location>
</feature>
<dbReference type="RefSeq" id="XP_030372006.1">
    <property type="nucleotide sequence ID" value="XM_030516146.1"/>
</dbReference>
<keyword evidence="3" id="KW-0963">Cytoplasm</keyword>
<dbReference type="OrthoDB" id="2123594at2759"/>
<dbReference type="GO" id="GO:0005516">
    <property type="term" value="F:calmodulin binding"/>
    <property type="evidence" value="ECO:0007669"/>
    <property type="project" value="TreeGrafter"/>
</dbReference>
<dbReference type="InterPro" id="IPR052102">
    <property type="entry name" value="Enkurin_domain-protein"/>
</dbReference>
<evidence type="ECO:0000256" key="1">
    <source>
        <dbReference type="ARBA" id="ARBA00004138"/>
    </source>
</evidence>
<proteinExistence type="predicted"/>
<evidence type="ECO:0000256" key="6">
    <source>
        <dbReference type="SAM" id="MobiDB-lite"/>
    </source>
</evidence>
<dbReference type="GO" id="GO:0005879">
    <property type="term" value="C:axonemal microtubule"/>
    <property type="evidence" value="ECO:0007669"/>
    <property type="project" value="TreeGrafter"/>
</dbReference>
<feature type="compositionally biased region" description="Pro residues" evidence="6">
    <location>
        <begin position="120"/>
        <end position="130"/>
    </location>
</feature>
<gene>
    <name evidence="9" type="primary">LOC115622248</name>
</gene>
<reference evidence="9" key="1">
    <citation type="submission" date="2025-08" db="UniProtKB">
        <authorList>
            <consortium name="RefSeq"/>
        </authorList>
    </citation>
    <scope>IDENTIFICATION</scope>
    <source>
        <strain evidence="9">11010-0011.00</strain>
        <tissue evidence="9">Whole body</tissue>
    </source>
</reference>
<evidence type="ECO:0000313" key="8">
    <source>
        <dbReference type="Proteomes" id="UP000504634"/>
    </source>
</evidence>
<protein>
    <submittedName>
        <fullName evidence="9">Enkurin</fullName>
    </submittedName>
</protein>
<dbReference type="Proteomes" id="UP000504634">
    <property type="component" value="Unplaced"/>
</dbReference>
<evidence type="ECO:0000313" key="9">
    <source>
        <dbReference type="RefSeq" id="XP_030372006.1"/>
    </source>
</evidence>
<evidence type="ECO:0000256" key="2">
    <source>
        <dbReference type="ARBA" id="ARBA00004245"/>
    </source>
</evidence>
<keyword evidence="5" id="KW-0966">Cell projection</keyword>
<keyword evidence="8" id="KW-1185">Reference proteome</keyword>
<organism evidence="8 9">
    <name type="scientific">Drosophila lebanonensis</name>
    <name type="common">Fruit fly</name>
    <name type="synonym">Scaptodrosophila lebanonensis</name>
    <dbReference type="NCBI Taxonomy" id="7225"/>
    <lineage>
        <taxon>Eukaryota</taxon>
        <taxon>Metazoa</taxon>
        <taxon>Ecdysozoa</taxon>
        <taxon>Arthropoda</taxon>
        <taxon>Hexapoda</taxon>
        <taxon>Insecta</taxon>
        <taxon>Pterygota</taxon>
        <taxon>Neoptera</taxon>
        <taxon>Endopterygota</taxon>
        <taxon>Diptera</taxon>
        <taxon>Brachycera</taxon>
        <taxon>Muscomorpha</taxon>
        <taxon>Ephydroidea</taxon>
        <taxon>Drosophilidae</taxon>
        <taxon>Scaptodrosophila</taxon>
    </lineage>
</organism>
<dbReference type="PANTHER" id="PTHR21490:SF0">
    <property type="entry name" value="ENKURIN"/>
    <property type="match status" value="1"/>
</dbReference>
<evidence type="ECO:0000259" key="7">
    <source>
        <dbReference type="PROSITE" id="PS51665"/>
    </source>
</evidence>
<dbReference type="Pfam" id="PF13864">
    <property type="entry name" value="Enkurin"/>
    <property type="match status" value="1"/>
</dbReference>
<feature type="region of interest" description="Disordered" evidence="6">
    <location>
        <begin position="113"/>
        <end position="137"/>
    </location>
</feature>
<sequence length="302" mass="35133">MSLVFITHHDENIFDVESEMDEAARIGHGRKKYSSKQLLEGNKIAQELRDRLNAEFRKTEMVIQDDGLRLLCSARKADHRTMGCAKTHIDPPCAFLRKNQGVKWRRENEHVCPKGIRDMPPLPRRQPTPGRPTRYPNFVKRNIRCAGKTVPCPPPPRYVDTPIGTRHNVLNSGLVPQFICRKDFGKVPIYLQKTKKMLTETREKCVKEEERMRTLCRIREYRTAKTTDIPGMRLMEAPERAEILEGLRQYLNEMTKQYQSMSLLIDTVAKRQRKGKLEADLRQAEQDILLMETSPVIYVSQF</sequence>
<evidence type="ECO:0000256" key="3">
    <source>
        <dbReference type="ARBA" id="ARBA00022490"/>
    </source>
</evidence>
<evidence type="ECO:0000256" key="4">
    <source>
        <dbReference type="ARBA" id="ARBA00023212"/>
    </source>
</evidence>
<dbReference type="PROSITE" id="PS51665">
    <property type="entry name" value="ENKURIN"/>
    <property type="match status" value="1"/>
</dbReference>
<dbReference type="GeneID" id="115622248"/>
<dbReference type="AlphaFoldDB" id="A0A6J2T4Y5"/>
<name>A0A6J2T4Y5_DROLE</name>
<evidence type="ECO:0000256" key="5">
    <source>
        <dbReference type="ARBA" id="ARBA00023273"/>
    </source>
</evidence>
<dbReference type="GO" id="GO:0001669">
    <property type="term" value="C:acrosomal vesicle"/>
    <property type="evidence" value="ECO:0007669"/>
    <property type="project" value="TreeGrafter"/>
</dbReference>
<comment type="subcellular location">
    <subcellularLocation>
        <location evidence="1">Cell projection</location>
        <location evidence="1">Cilium</location>
    </subcellularLocation>
    <subcellularLocation>
        <location evidence="2">Cytoplasm</location>
        <location evidence="2">Cytoskeleton</location>
    </subcellularLocation>
</comment>
<accession>A0A6J2T4Y5</accession>